<accession>A0ACC0ZAT5</accession>
<comment type="caution">
    <text evidence="1">The sequence shown here is derived from an EMBL/GenBank/DDBJ whole genome shotgun (WGS) entry which is preliminary data.</text>
</comment>
<dbReference type="Proteomes" id="UP001163603">
    <property type="component" value="Chromosome 2"/>
</dbReference>
<keyword evidence="2" id="KW-1185">Reference proteome</keyword>
<sequence>MDEDMYSKVNMSVDQLMEKSWKDYRYELHQYFKKFKSTEEARQHPYRNVTKDDWDGLCTFFENKYFERRPRKDSNARAQLPYDHRAGLKSSLRYGGQWEKLFHNKHCAAASHEEMEELRETNEGVREENEELREEIDQLREENDGLRDEADELHEETEELREEIEGLHAAAQSKEEEKDRINRLEEKMKRLEEVVSEVRRGFPHSHSMPSLS</sequence>
<protein>
    <submittedName>
        <fullName evidence="1">Uncharacterized protein</fullName>
    </submittedName>
</protein>
<evidence type="ECO:0000313" key="1">
    <source>
        <dbReference type="EMBL" id="KAJ0048645.1"/>
    </source>
</evidence>
<dbReference type="EMBL" id="CM047737">
    <property type="protein sequence ID" value="KAJ0048645.1"/>
    <property type="molecule type" value="Genomic_DNA"/>
</dbReference>
<evidence type="ECO:0000313" key="2">
    <source>
        <dbReference type="Proteomes" id="UP001163603"/>
    </source>
</evidence>
<name>A0ACC0ZAT5_9ROSI</name>
<organism evidence="1 2">
    <name type="scientific">Pistacia integerrima</name>
    <dbReference type="NCBI Taxonomy" id="434235"/>
    <lineage>
        <taxon>Eukaryota</taxon>
        <taxon>Viridiplantae</taxon>
        <taxon>Streptophyta</taxon>
        <taxon>Embryophyta</taxon>
        <taxon>Tracheophyta</taxon>
        <taxon>Spermatophyta</taxon>
        <taxon>Magnoliopsida</taxon>
        <taxon>eudicotyledons</taxon>
        <taxon>Gunneridae</taxon>
        <taxon>Pentapetalae</taxon>
        <taxon>rosids</taxon>
        <taxon>malvids</taxon>
        <taxon>Sapindales</taxon>
        <taxon>Anacardiaceae</taxon>
        <taxon>Pistacia</taxon>
    </lineage>
</organism>
<reference evidence="2" key="1">
    <citation type="journal article" date="2023" name="G3 (Bethesda)">
        <title>Genome assembly and association tests identify interacting loci associated with vigor, precocity, and sex in interspecific pistachio rootstocks.</title>
        <authorList>
            <person name="Palmer W."/>
            <person name="Jacygrad E."/>
            <person name="Sagayaradj S."/>
            <person name="Cavanaugh K."/>
            <person name="Han R."/>
            <person name="Bertier L."/>
            <person name="Beede B."/>
            <person name="Kafkas S."/>
            <person name="Golino D."/>
            <person name="Preece J."/>
            <person name="Michelmore R."/>
        </authorList>
    </citation>
    <scope>NUCLEOTIDE SEQUENCE [LARGE SCALE GENOMIC DNA]</scope>
</reference>
<proteinExistence type="predicted"/>
<gene>
    <name evidence="1" type="ORF">Pint_16764</name>
</gene>